<accession>A0A0C2M9Y6</accession>
<sequence length="754" mass="87999">MSPKYSWATFEGFEKYDLKYVFWIEAPNYLLIYFRKTNEASDTPNERIYLSKDGGNSFTLWSPTYNGNPIYIDEFVATKNILFGKSNINRLFFYVDSNLKILSAEPLERNELAIPSLFNPPYIIKLVLTDITGVKRVFDLYISRNFGKTFEKIDDFVEEASWIFNTSNIIYLTNSTVRILDVLNNFKEIYIFFNITRFYPIRNEFILLEYDQSVDKNGKMDILNMGNSRENTIKTLHLRRSGLRIDSTIVLKFNDYSFDEGRNWHRKRSKANNYIDIISLEYQNYRAIAAIDYNTLTNIYTLHLFDFSNVIDRMCEIDDFESWYVPRDSGQCFQGQEVAYLRKKPLAVCVDNRSSVIPTIKPCPCSLEDFHCKSNYYSKDKICIFDPFSNVTESLKTCRDGGIPLNHLNGFVTLDPNFCSPMSEGLDENSEYAEYCISNDFRIEINIFYADALIECQLDYKGHYLPASSFNNHSLPITINDNYPISYDISSKTIYLFYNNMIFRFYENNGSFTDNETSLYRLDFDVVSLTYDYLNSLLFILDTNRRLFVISFQTNYIKLLSRDVTAFRYHTNTLAVSFATTDQICYYILYSNINCLDSESDIKKYVYSPESQFHIWLLHNNTLFVSRHSNVGKTNKYESEDFCYCMDTEGSSKEYVCDENDSECLNQLCVGLRCKNGNCRRNNVRSNSIDDCGDLTDETNCDQICHSSEHLCHGVCFSNAFICDDLTYEYPHVNMNEVSRHRSATDDFTDNNTI</sequence>
<comment type="caution">
    <text evidence="2">The sequence shown here is derived from an EMBL/GenBank/DDBJ whole genome shotgun (WGS) entry which is preliminary data.</text>
</comment>
<dbReference type="OrthoDB" id="5949766at2759"/>
<organism evidence="2 3">
    <name type="scientific">Thelohanellus kitauei</name>
    <name type="common">Myxosporean</name>
    <dbReference type="NCBI Taxonomy" id="669202"/>
    <lineage>
        <taxon>Eukaryota</taxon>
        <taxon>Metazoa</taxon>
        <taxon>Cnidaria</taxon>
        <taxon>Myxozoa</taxon>
        <taxon>Myxosporea</taxon>
        <taxon>Bivalvulida</taxon>
        <taxon>Platysporina</taxon>
        <taxon>Myxobolidae</taxon>
        <taxon>Thelohanellus</taxon>
    </lineage>
</organism>
<dbReference type="Proteomes" id="UP000031668">
    <property type="component" value="Unassembled WGS sequence"/>
</dbReference>
<dbReference type="GO" id="GO:0006892">
    <property type="term" value="P:post-Golgi vesicle-mediated transport"/>
    <property type="evidence" value="ECO:0007669"/>
    <property type="project" value="TreeGrafter"/>
</dbReference>
<dbReference type="GO" id="GO:0016020">
    <property type="term" value="C:membrane"/>
    <property type="evidence" value="ECO:0007669"/>
    <property type="project" value="TreeGrafter"/>
</dbReference>
<dbReference type="AlphaFoldDB" id="A0A0C2M9Y6"/>
<dbReference type="InterPro" id="IPR031777">
    <property type="entry name" value="Sortilin_C"/>
</dbReference>
<keyword evidence="3" id="KW-1185">Reference proteome</keyword>
<feature type="domain" description="Sortilin C-terminal" evidence="1">
    <location>
        <begin position="301"/>
        <end position="419"/>
    </location>
</feature>
<name>A0A0C2M9Y6_THEKT</name>
<dbReference type="InterPro" id="IPR050310">
    <property type="entry name" value="VPS10-sortilin"/>
</dbReference>
<dbReference type="EMBL" id="JWZT01005379">
    <property type="protein sequence ID" value="KII61119.1"/>
    <property type="molecule type" value="Genomic_DNA"/>
</dbReference>
<dbReference type="SUPFAM" id="SSF110296">
    <property type="entry name" value="Oligoxyloglucan reducing end-specific cellobiohydrolase"/>
    <property type="match status" value="1"/>
</dbReference>
<evidence type="ECO:0000259" key="1">
    <source>
        <dbReference type="Pfam" id="PF15901"/>
    </source>
</evidence>
<dbReference type="PANTHER" id="PTHR12106">
    <property type="entry name" value="SORTILIN RELATED"/>
    <property type="match status" value="1"/>
</dbReference>
<dbReference type="Gene3D" id="2.10.70.80">
    <property type="match status" value="1"/>
</dbReference>
<proteinExistence type="predicted"/>
<evidence type="ECO:0000313" key="3">
    <source>
        <dbReference type="Proteomes" id="UP000031668"/>
    </source>
</evidence>
<reference evidence="2 3" key="1">
    <citation type="journal article" date="2014" name="Genome Biol. Evol.">
        <title>The genome of the myxosporean Thelohanellus kitauei shows adaptations to nutrient acquisition within its fish host.</title>
        <authorList>
            <person name="Yang Y."/>
            <person name="Xiong J."/>
            <person name="Zhou Z."/>
            <person name="Huo F."/>
            <person name="Miao W."/>
            <person name="Ran C."/>
            <person name="Liu Y."/>
            <person name="Zhang J."/>
            <person name="Feng J."/>
            <person name="Wang M."/>
            <person name="Wang M."/>
            <person name="Wang L."/>
            <person name="Yao B."/>
        </authorList>
    </citation>
    <scope>NUCLEOTIDE SEQUENCE [LARGE SCALE GENOMIC DNA]</scope>
    <source>
        <strain evidence="2">Wuqing</strain>
    </source>
</reference>
<dbReference type="Pfam" id="PF15901">
    <property type="entry name" value="Sortilin_C"/>
    <property type="match status" value="1"/>
</dbReference>
<dbReference type="GO" id="GO:0005794">
    <property type="term" value="C:Golgi apparatus"/>
    <property type="evidence" value="ECO:0007669"/>
    <property type="project" value="TreeGrafter"/>
</dbReference>
<dbReference type="PANTHER" id="PTHR12106:SF27">
    <property type="entry name" value="SORTILIN-RELATED RECEPTOR"/>
    <property type="match status" value="1"/>
</dbReference>
<evidence type="ECO:0000313" key="2">
    <source>
        <dbReference type="EMBL" id="KII61119.1"/>
    </source>
</evidence>
<protein>
    <submittedName>
        <fullName evidence="2">Vacuolar protein sorting/targeting protein 10</fullName>
    </submittedName>
</protein>
<gene>
    <name evidence="2" type="ORF">RF11_05838</name>
</gene>